<gene>
    <name evidence="1" type="ORF">chiPu_0028379</name>
</gene>
<proteinExistence type="predicted"/>
<dbReference type="AlphaFoldDB" id="A0A401TPD0"/>
<organism evidence="1 2">
    <name type="scientific">Chiloscyllium punctatum</name>
    <name type="common">Brownbanded bambooshark</name>
    <name type="synonym">Hemiscyllium punctatum</name>
    <dbReference type="NCBI Taxonomy" id="137246"/>
    <lineage>
        <taxon>Eukaryota</taxon>
        <taxon>Metazoa</taxon>
        <taxon>Chordata</taxon>
        <taxon>Craniata</taxon>
        <taxon>Vertebrata</taxon>
        <taxon>Chondrichthyes</taxon>
        <taxon>Elasmobranchii</taxon>
        <taxon>Galeomorphii</taxon>
        <taxon>Galeoidea</taxon>
        <taxon>Orectolobiformes</taxon>
        <taxon>Hemiscylliidae</taxon>
        <taxon>Chiloscyllium</taxon>
    </lineage>
</organism>
<keyword evidence="2" id="KW-1185">Reference proteome</keyword>
<name>A0A401TPD0_CHIPU</name>
<feature type="non-terminal residue" evidence="1">
    <location>
        <position position="49"/>
    </location>
</feature>
<comment type="caution">
    <text evidence="1">The sequence shown here is derived from an EMBL/GenBank/DDBJ whole genome shotgun (WGS) entry which is preliminary data.</text>
</comment>
<sequence>MAPRYRLCGIGEGRQDSAVSEIEDRSPQYRRVRTELYVVGEGGQGSAVS</sequence>
<dbReference type="EMBL" id="BEZZ01130366">
    <property type="protein sequence ID" value="GCC44486.1"/>
    <property type="molecule type" value="Genomic_DNA"/>
</dbReference>
<reference evidence="1 2" key="1">
    <citation type="journal article" date="2018" name="Nat. Ecol. Evol.">
        <title>Shark genomes provide insights into elasmobranch evolution and the origin of vertebrates.</title>
        <authorList>
            <person name="Hara Y"/>
            <person name="Yamaguchi K"/>
            <person name="Onimaru K"/>
            <person name="Kadota M"/>
            <person name="Koyanagi M"/>
            <person name="Keeley SD"/>
            <person name="Tatsumi K"/>
            <person name="Tanaka K"/>
            <person name="Motone F"/>
            <person name="Kageyama Y"/>
            <person name="Nozu R"/>
            <person name="Adachi N"/>
            <person name="Nishimura O"/>
            <person name="Nakagawa R"/>
            <person name="Tanegashima C"/>
            <person name="Kiyatake I"/>
            <person name="Matsumoto R"/>
            <person name="Murakumo K"/>
            <person name="Nishida K"/>
            <person name="Terakita A"/>
            <person name="Kuratani S"/>
            <person name="Sato K"/>
            <person name="Hyodo S Kuraku.S."/>
        </authorList>
    </citation>
    <scope>NUCLEOTIDE SEQUENCE [LARGE SCALE GENOMIC DNA]</scope>
</reference>
<protein>
    <submittedName>
        <fullName evidence="1">Uncharacterized protein</fullName>
    </submittedName>
</protein>
<evidence type="ECO:0000313" key="1">
    <source>
        <dbReference type="EMBL" id="GCC44486.1"/>
    </source>
</evidence>
<dbReference type="Proteomes" id="UP000287033">
    <property type="component" value="Unassembled WGS sequence"/>
</dbReference>
<evidence type="ECO:0000313" key="2">
    <source>
        <dbReference type="Proteomes" id="UP000287033"/>
    </source>
</evidence>
<accession>A0A401TPD0</accession>